<evidence type="ECO:0000256" key="3">
    <source>
        <dbReference type="ARBA" id="ARBA00022989"/>
    </source>
</evidence>
<dbReference type="PANTHER" id="PTHR37422">
    <property type="entry name" value="TEICHURONIC ACID BIOSYNTHESIS PROTEIN TUAE"/>
    <property type="match status" value="1"/>
</dbReference>
<dbReference type="EMBL" id="JBHSJJ010000003">
    <property type="protein sequence ID" value="MFC4871191.1"/>
    <property type="molecule type" value="Genomic_DNA"/>
</dbReference>
<feature type="domain" description="O-antigen ligase-related" evidence="7">
    <location>
        <begin position="93"/>
        <end position="243"/>
    </location>
</feature>
<dbReference type="InterPro" id="IPR019734">
    <property type="entry name" value="TPR_rpt"/>
</dbReference>
<dbReference type="InterPro" id="IPR007016">
    <property type="entry name" value="O-antigen_ligase-rel_domated"/>
</dbReference>
<dbReference type="PANTHER" id="PTHR37422:SF13">
    <property type="entry name" value="LIPOPOLYSACCHARIDE BIOSYNTHESIS PROTEIN PA4999-RELATED"/>
    <property type="match status" value="1"/>
</dbReference>
<organism evidence="8 9">
    <name type="scientific">Negadavirga shengliensis</name>
    <dbReference type="NCBI Taxonomy" id="1389218"/>
    <lineage>
        <taxon>Bacteria</taxon>
        <taxon>Pseudomonadati</taxon>
        <taxon>Bacteroidota</taxon>
        <taxon>Cytophagia</taxon>
        <taxon>Cytophagales</taxon>
        <taxon>Cyclobacteriaceae</taxon>
        <taxon>Negadavirga</taxon>
    </lineage>
</organism>
<evidence type="ECO:0000256" key="5">
    <source>
        <dbReference type="PROSITE-ProRule" id="PRU00339"/>
    </source>
</evidence>
<reference evidence="9" key="1">
    <citation type="journal article" date="2019" name="Int. J. Syst. Evol. Microbiol.">
        <title>The Global Catalogue of Microorganisms (GCM) 10K type strain sequencing project: providing services to taxonomists for standard genome sequencing and annotation.</title>
        <authorList>
            <consortium name="The Broad Institute Genomics Platform"/>
            <consortium name="The Broad Institute Genome Sequencing Center for Infectious Disease"/>
            <person name="Wu L."/>
            <person name="Ma J."/>
        </authorList>
    </citation>
    <scope>NUCLEOTIDE SEQUENCE [LARGE SCALE GENOMIC DNA]</scope>
    <source>
        <strain evidence="9">CGMCC 4.7466</strain>
    </source>
</reference>
<feature type="transmembrane region" description="Helical" evidence="6">
    <location>
        <begin position="107"/>
        <end position="123"/>
    </location>
</feature>
<comment type="caution">
    <text evidence="8">The sequence shown here is derived from an EMBL/GenBank/DDBJ whole genome shotgun (WGS) entry which is preliminary data.</text>
</comment>
<evidence type="ECO:0000259" key="7">
    <source>
        <dbReference type="Pfam" id="PF04932"/>
    </source>
</evidence>
<keyword evidence="4 6" id="KW-0472">Membrane</keyword>
<keyword evidence="3 6" id="KW-1133">Transmembrane helix</keyword>
<accession>A0ABV9SXZ9</accession>
<evidence type="ECO:0000313" key="9">
    <source>
        <dbReference type="Proteomes" id="UP001595818"/>
    </source>
</evidence>
<keyword evidence="8" id="KW-0436">Ligase</keyword>
<feature type="transmembrane region" description="Helical" evidence="6">
    <location>
        <begin position="318"/>
        <end position="335"/>
    </location>
</feature>
<proteinExistence type="predicted"/>
<feature type="transmembrane region" description="Helical" evidence="6">
    <location>
        <begin position="236"/>
        <end position="255"/>
    </location>
</feature>
<name>A0ABV9SXZ9_9BACT</name>
<dbReference type="PROSITE" id="PS50005">
    <property type="entry name" value="TPR"/>
    <property type="match status" value="1"/>
</dbReference>
<dbReference type="InterPro" id="IPR011990">
    <property type="entry name" value="TPR-like_helical_dom_sf"/>
</dbReference>
<evidence type="ECO:0000256" key="6">
    <source>
        <dbReference type="SAM" id="Phobius"/>
    </source>
</evidence>
<protein>
    <submittedName>
        <fullName evidence="8">O-antigen ligase family protein</fullName>
    </submittedName>
</protein>
<dbReference type="Proteomes" id="UP001595818">
    <property type="component" value="Unassembled WGS sequence"/>
</dbReference>
<evidence type="ECO:0000313" key="8">
    <source>
        <dbReference type="EMBL" id="MFC4871191.1"/>
    </source>
</evidence>
<evidence type="ECO:0000256" key="4">
    <source>
        <dbReference type="ARBA" id="ARBA00023136"/>
    </source>
</evidence>
<dbReference type="Pfam" id="PF04932">
    <property type="entry name" value="Wzy_C"/>
    <property type="match status" value="1"/>
</dbReference>
<keyword evidence="9" id="KW-1185">Reference proteome</keyword>
<keyword evidence="2 6" id="KW-0812">Transmembrane</keyword>
<dbReference type="SUPFAM" id="SSF48452">
    <property type="entry name" value="TPR-like"/>
    <property type="match status" value="1"/>
</dbReference>
<gene>
    <name evidence="8" type="ORF">ACFPFU_05795</name>
</gene>
<dbReference type="InterPro" id="IPR051533">
    <property type="entry name" value="WaaL-like"/>
</dbReference>
<feature type="transmembrane region" description="Helical" evidence="6">
    <location>
        <begin position="82"/>
        <end position="101"/>
    </location>
</feature>
<evidence type="ECO:0000256" key="2">
    <source>
        <dbReference type="ARBA" id="ARBA00022692"/>
    </source>
</evidence>
<feature type="transmembrane region" description="Helical" evidence="6">
    <location>
        <begin position="286"/>
        <end position="306"/>
    </location>
</feature>
<feature type="transmembrane region" description="Helical" evidence="6">
    <location>
        <begin position="50"/>
        <end position="70"/>
    </location>
</feature>
<evidence type="ECO:0000256" key="1">
    <source>
        <dbReference type="ARBA" id="ARBA00004141"/>
    </source>
</evidence>
<comment type="subcellular location">
    <subcellularLocation>
        <location evidence="1">Membrane</location>
        <topology evidence="1">Multi-pass membrane protein</topology>
    </subcellularLocation>
</comment>
<dbReference type="Gene3D" id="1.25.40.10">
    <property type="entry name" value="Tetratricopeptide repeat domain"/>
    <property type="match status" value="1"/>
</dbReference>
<feature type="repeat" description="TPR" evidence="5">
    <location>
        <begin position="408"/>
        <end position="441"/>
    </location>
</feature>
<dbReference type="RefSeq" id="WP_377062437.1">
    <property type="nucleotide sequence ID" value="NZ_JBHSJJ010000003.1"/>
</dbReference>
<feature type="transmembrane region" description="Helical" evidence="6">
    <location>
        <begin position="144"/>
        <end position="162"/>
    </location>
</feature>
<keyword evidence="5" id="KW-0802">TPR repeat</keyword>
<sequence length="512" mass="57129">MTIGIRDIWMLLSFVVLGGLVQAVYGELQLLGIYPSLHAGFPLTGSFFNPGPYAGYLAVVFPSALGLYLFTDQWPGFSRKWLKLLIKYISLATVLGILLILPVAASRAAWIAVAVSGGLLCFYRFRWYEKLGSLMDTRLNKFSVLILGAGIWVVALIGIYMLKKDSADGRVLIWKASLNMIRESPFLGTGFDRFKASYMEAQASYFRENSDDSTEFLASDVFYAFNEGIQLFTEQGMIGFLLVVVLLLVVFGVRGSGNKPEIWIAQAGLSSLLLFGMFSYPSHILSIKLCGIVCLAVLAVNSKQLYRLSSLSIPPIRWAVAITMTCLSVVILWRVQEVYKANKDWNDALSYYNKGAYTISLDKYEKVLPVFIRDGEFLCNFGKALSVAGEHIKAVVILEEAKNYLGNTIVQTALGDSYKALGMYDRAEAAYQLASDMLPDRFYPKYLLVKLYMETGEEEKMKAIARFLLEKEPKIPSQAVEEIKEEMRGMLGERLFNIAPSGSVSGQDRQDI</sequence>
<dbReference type="GO" id="GO:0016874">
    <property type="term" value="F:ligase activity"/>
    <property type="evidence" value="ECO:0007669"/>
    <property type="project" value="UniProtKB-KW"/>
</dbReference>